<dbReference type="Pfam" id="PF13181">
    <property type="entry name" value="TPR_8"/>
    <property type="match status" value="1"/>
</dbReference>
<sequence length="294" mass="33308">MQLTQSNHEQFTSHYTRAIDELCTIVRAHYTNGNLKSAQQLLRTALQLLEVDQPLPQLRLKLLLIYGQVLIVEHLLTREDPTNMFAIIRQAHQLAEESQDPQRIADALSLLGQAHYFATIVARVQAGQSPNSSQSAGHYNQSLAYQEQALALREDLQDTRGISESCFQVGVIYERWQQYERSQTCYARASQLAEQHNYAFEKTEPTRHRALYALLQGHLDQALILAQKALALREAAHFKPYLPLDHLLLRDIYQAKGDTANAQKHTTSARTIAVEMGYPGLVDSTPDRGIIHNE</sequence>
<evidence type="ECO:0000313" key="2">
    <source>
        <dbReference type="Proteomes" id="UP000326912"/>
    </source>
</evidence>
<gene>
    <name evidence="1" type="ORF">KDW_63370</name>
</gene>
<evidence type="ECO:0000313" key="1">
    <source>
        <dbReference type="EMBL" id="GER92175.1"/>
    </source>
</evidence>
<dbReference type="Proteomes" id="UP000326912">
    <property type="component" value="Unassembled WGS sequence"/>
</dbReference>
<keyword evidence="2" id="KW-1185">Reference proteome</keyword>
<dbReference type="RefSeq" id="WP_162005780.1">
    <property type="nucleotide sequence ID" value="NZ_BKZW01000006.1"/>
</dbReference>
<dbReference type="InterPro" id="IPR019734">
    <property type="entry name" value="TPR_rpt"/>
</dbReference>
<dbReference type="AlphaFoldDB" id="A0A5J4KW27"/>
<accession>A0A5J4KW27</accession>
<dbReference type="EMBL" id="BKZW01000006">
    <property type="protein sequence ID" value="GER92175.1"/>
    <property type="molecule type" value="Genomic_DNA"/>
</dbReference>
<dbReference type="SUPFAM" id="SSF48452">
    <property type="entry name" value="TPR-like"/>
    <property type="match status" value="1"/>
</dbReference>
<reference evidence="1 2" key="1">
    <citation type="submission" date="2019-10" db="EMBL/GenBank/DDBJ databases">
        <title>Dictyobacter vulcani sp. nov., within the class Ktedonobacteria, isolated from soil of volcanic Mt. Zao.</title>
        <authorList>
            <person name="Zheng Y."/>
            <person name="Wang C.M."/>
            <person name="Sakai Y."/>
            <person name="Abe K."/>
            <person name="Yokota A."/>
            <person name="Yabe S."/>
        </authorList>
    </citation>
    <scope>NUCLEOTIDE SEQUENCE [LARGE SCALE GENOMIC DNA]</scope>
    <source>
        <strain evidence="1 2">W12</strain>
    </source>
</reference>
<dbReference type="PANTHER" id="PTHR10098:SF108">
    <property type="entry name" value="TETRATRICOPEPTIDE REPEAT PROTEIN 28"/>
    <property type="match status" value="1"/>
</dbReference>
<proteinExistence type="predicted"/>
<comment type="caution">
    <text evidence="1">The sequence shown here is derived from an EMBL/GenBank/DDBJ whole genome shotgun (WGS) entry which is preliminary data.</text>
</comment>
<dbReference type="InterPro" id="IPR011990">
    <property type="entry name" value="TPR-like_helical_dom_sf"/>
</dbReference>
<organism evidence="1 2">
    <name type="scientific">Dictyobacter vulcani</name>
    <dbReference type="NCBI Taxonomy" id="2607529"/>
    <lineage>
        <taxon>Bacteria</taxon>
        <taxon>Bacillati</taxon>
        <taxon>Chloroflexota</taxon>
        <taxon>Ktedonobacteria</taxon>
        <taxon>Ktedonobacterales</taxon>
        <taxon>Dictyobacteraceae</taxon>
        <taxon>Dictyobacter</taxon>
    </lineage>
</organism>
<dbReference type="Gene3D" id="1.25.40.10">
    <property type="entry name" value="Tetratricopeptide repeat domain"/>
    <property type="match status" value="1"/>
</dbReference>
<name>A0A5J4KW27_9CHLR</name>
<protein>
    <recommendedName>
        <fullName evidence="3">MalT-like TPR region domain-containing protein</fullName>
    </recommendedName>
</protein>
<evidence type="ECO:0008006" key="3">
    <source>
        <dbReference type="Google" id="ProtNLM"/>
    </source>
</evidence>
<dbReference type="PANTHER" id="PTHR10098">
    <property type="entry name" value="RAPSYN-RELATED"/>
    <property type="match status" value="1"/>
</dbReference>